<evidence type="ECO:0000256" key="1">
    <source>
        <dbReference type="SAM" id="MobiDB-lite"/>
    </source>
</evidence>
<dbReference type="AlphaFoldDB" id="A0A9W8E5P2"/>
<feature type="region of interest" description="Disordered" evidence="1">
    <location>
        <begin position="52"/>
        <end position="81"/>
    </location>
</feature>
<proteinExistence type="predicted"/>
<dbReference type="OrthoDB" id="2107880at2759"/>
<dbReference type="GO" id="GO:0043022">
    <property type="term" value="F:ribosome binding"/>
    <property type="evidence" value="ECO:0007669"/>
    <property type="project" value="InterPro"/>
</dbReference>
<accession>A0A9W8E5P2</accession>
<dbReference type="PANTHER" id="PTHR28250">
    <property type="entry name" value="CYTOCHROME B PRE-MRNA-PROCESSING PROTEIN 6"/>
    <property type="match status" value="1"/>
</dbReference>
<organism evidence="2 3">
    <name type="scientific">Dispira parvispora</name>
    <dbReference type="NCBI Taxonomy" id="1520584"/>
    <lineage>
        <taxon>Eukaryota</taxon>
        <taxon>Fungi</taxon>
        <taxon>Fungi incertae sedis</taxon>
        <taxon>Zoopagomycota</taxon>
        <taxon>Kickxellomycotina</taxon>
        <taxon>Dimargaritomycetes</taxon>
        <taxon>Dimargaritales</taxon>
        <taxon>Dimargaritaceae</taxon>
        <taxon>Dispira</taxon>
    </lineage>
</organism>
<sequence length="154" mass="17600">MASKVLVSQLPTGEIRRLFQAFQTHLAKWPRDPLRPDQDFRTAMEHRLNQELGPLLKEDRITTTTPSPNPAPTTSTTPTSTSVCTLDQLTLGQAEEDLKALQHLLDNSAKQQYPLSDTMLKPRMQPNYYQDLISELDRIAVEPPKPPGFFQRWF</sequence>
<dbReference type="Pfam" id="PF20180">
    <property type="entry name" value="UQCC2_CBP6"/>
    <property type="match status" value="1"/>
</dbReference>
<dbReference type="PANTHER" id="PTHR28250:SF1">
    <property type="entry name" value="CYTOCHROME B PRE-MRNA-PROCESSING PROTEIN 6"/>
    <property type="match status" value="1"/>
</dbReference>
<feature type="non-terminal residue" evidence="2">
    <location>
        <position position="154"/>
    </location>
</feature>
<keyword evidence="3" id="KW-1185">Reference proteome</keyword>
<gene>
    <name evidence="2" type="ORF">IWQ62_004133</name>
</gene>
<comment type="caution">
    <text evidence="2">The sequence shown here is derived from an EMBL/GenBank/DDBJ whole genome shotgun (WGS) entry which is preliminary data.</text>
</comment>
<dbReference type="GO" id="GO:0061671">
    <property type="term" value="C:Cbp3p-Cbp6 complex"/>
    <property type="evidence" value="ECO:0007669"/>
    <property type="project" value="InterPro"/>
</dbReference>
<feature type="compositionally biased region" description="Low complexity" evidence="1">
    <location>
        <begin position="62"/>
        <end position="81"/>
    </location>
</feature>
<dbReference type="Proteomes" id="UP001150925">
    <property type="component" value="Unassembled WGS sequence"/>
</dbReference>
<evidence type="ECO:0000313" key="3">
    <source>
        <dbReference type="Proteomes" id="UP001150925"/>
    </source>
</evidence>
<dbReference type="GO" id="GO:0034551">
    <property type="term" value="P:mitochondrial respiratory chain complex III assembly"/>
    <property type="evidence" value="ECO:0007669"/>
    <property type="project" value="TreeGrafter"/>
</dbReference>
<reference evidence="2" key="1">
    <citation type="submission" date="2022-07" db="EMBL/GenBank/DDBJ databases">
        <title>Phylogenomic reconstructions and comparative analyses of Kickxellomycotina fungi.</title>
        <authorList>
            <person name="Reynolds N.K."/>
            <person name="Stajich J.E."/>
            <person name="Barry K."/>
            <person name="Grigoriev I.V."/>
            <person name="Crous P."/>
            <person name="Smith M.E."/>
        </authorList>
    </citation>
    <scope>NUCLEOTIDE SEQUENCE</scope>
    <source>
        <strain evidence="2">RSA 1196</strain>
    </source>
</reference>
<evidence type="ECO:0000313" key="2">
    <source>
        <dbReference type="EMBL" id="KAJ1960684.1"/>
    </source>
</evidence>
<dbReference type="InterPro" id="IPR037653">
    <property type="entry name" value="Cbp6"/>
</dbReference>
<name>A0A9W8E5P2_9FUNG</name>
<protein>
    <submittedName>
        <fullName evidence="2">Uncharacterized protein</fullName>
    </submittedName>
</protein>
<dbReference type="EMBL" id="JANBPY010001288">
    <property type="protein sequence ID" value="KAJ1960684.1"/>
    <property type="molecule type" value="Genomic_DNA"/>
</dbReference>